<keyword evidence="3" id="KW-1185">Reference proteome</keyword>
<gene>
    <name evidence="2" type="ORF">SLEP1_g17882</name>
</gene>
<dbReference type="AlphaFoldDB" id="A0AAV5J693"/>
<reference evidence="2 3" key="1">
    <citation type="journal article" date="2021" name="Commun. Biol.">
        <title>The genome of Shorea leprosula (Dipterocarpaceae) highlights the ecological relevance of drought in aseasonal tropical rainforests.</title>
        <authorList>
            <person name="Ng K.K.S."/>
            <person name="Kobayashi M.J."/>
            <person name="Fawcett J.A."/>
            <person name="Hatakeyama M."/>
            <person name="Paape T."/>
            <person name="Ng C.H."/>
            <person name="Ang C.C."/>
            <person name="Tnah L.H."/>
            <person name="Lee C.T."/>
            <person name="Nishiyama T."/>
            <person name="Sese J."/>
            <person name="O'Brien M.J."/>
            <person name="Copetti D."/>
            <person name="Mohd Noor M.I."/>
            <person name="Ong R.C."/>
            <person name="Putra M."/>
            <person name="Sireger I.Z."/>
            <person name="Indrioko S."/>
            <person name="Kosugi Y."/>
            <person name="Izuno A."/>
            <person name="Isagi Y."/>
            <person name="Lee S.L."/>
            <person name="Shimizu K.K."/>
        </authorList>
    </citation>
    <scope>NUCLEOTIDE SEQUENCE [LARGE SCALE GENOMIC DNA]</scope>
    <source>
        <strain evidence="2">214</strain>
    </source>
</reference>
<evidence type="ECO:0000313" key="3">
    <source>
        <dbReference type="Proteomes" id="UP001054252"/>
    </source>
</evidence>
<dbReference type="Proteomes" id="UP001054252">
    <property type="component" value="Unassembled WGS sequence"/>
</dbReference>
<accession>A0AAV5J693</accession>
<comment type="caution">
    <text evidence="2">The sequence shown here is derived from an EMBL/GenBank/DDBJ whole genome shotgun (WGS) entry which is preliminary data.</text>
</comment>
<sequence>MKNLNQSKSSKSVGKNLAVVGFMIGWEEPTGCEPNISVGKNPICWICDPTSWEEPISCWVPRFVGFKNQVEVEREKEREEERGKGRGKRGKKNKNGTQLGS</sequence>
<feature type="region of interest" description="Disordered" evidence="1">
    <location>
        <begin position="72"/>
        <end position="101"/>
    </location>
</feature>
<evidence type="ECO:0000256" key="1">
    <source>
        <dbReference type="SAM" id="MobiDB-lite"/>
    </source>
</evidence>
<feature type="compositionally biased region" description="Basic and acidic residues" evidence="1">
    <location>
        <begin position="72"/>
        <end position="84"/>
    </location>
</feature>
<evidence type="ECO:0000313" key="2">
    <source>
        <dbReference type="EMBL" id="GKV05934.1"/>
    </source>
</evidence>
<protein>
    <submittedName>
        <fullName evidence="2">Uncharacterized protein</fullName>
    </submittedName>
</protein>
<organism evidence="2 3">
    <name type="scientific">Rubroshorea leprosula</name>
    <dbReference type="NCBI Taxonomy" id="152421"/>
    <lineage>
        <taxon>Eukaryota</taxon>
        <taxon>Viridiplantae</taxon>
        <taxon>Streptophyta</taxon>
        <taxon>Embryophyta</taxon>
        <taxon>Tracheophyta</taxon>
        <taxon>Spermatophyta</taxon>
        <taxon>Magnoliopsida</taxon>
        <taxon>eudicotyledons</taxon>
        <taxon>Gunneridae</taxon>
        <taxon>Pentapetalae</taxon>
        <taxon>rosids</taxon>
        <taxon>malvids</taxon>
        <taxon>Malvales</taxon>
        <taxon>Dipterocarpaceae</taxon>
        <taxon>Rubroshorea</taxon>
    </lineage>
</organism>
<feature type="compositionally biased region" description="Basic residues" evidence="1">
    <location>
        <begin position="85"/>
        <end position="94"/>
    </location>
</feature>
<proteinExistence type="predicted"/>
<dbReference type="EMBL" id="BPVZ01000024">
    <property type="protein sequence ID" value="GKV05934.1"/>
    <property type="molecule type" value="Genomic_DNA"/>
</dbReference>
<name>A0AAV5J693_9ROSI</name>